<dbReference type="AlphaFoldDB" id="A0A3S5Y2M6"/>
<protein>
    <submittedName>
        <fullName evidence="2">Uncharacterized protein</fullName>
    </submittedName>
</protein>
<gene>
    <name evidence="2" type="ordered locus">REQ_06660</name>
</gene>
<dbReference type="EMBL" id="FN563149">
    <property type="protein sequence ID" value="CBH46783.1"/>
    <property type="molecule type" value="Genomic_DNA"/>
</dbReference>
<organism evidence="2">
    <name type="scientific">Rhodococcus hoagii (strain 103S)</name>
    <name type="common">Rhodococcus equi</name>
    <dbReference type="NCBI Taxonomy" id="685727"/>
    <lineage>
        <taxon>Bacteria</taxon>
        <taxon>Bacillati</taxon>
        <taxon>Actinomycetota</taxon>
        <taxon>Actinomycetes</taxon>
        <taxon>Mycobacteriales</taxon>
        <taxon>Nocardiaceae</taxon>
        <taxon>Prescottella</taxon>
    </lineage>
</organism>
<reference evidence="2" key="1">
    <citation type="journal article" date="2010" name="PLoS Genet.">
        <title>The genome of a pathogenic rhodococcus: cooptive virulence underpinned by key gene acquisitions.</title>
        <authorList>
            <person name="Letek M."/>
            <person name="Gonzalez P."/>
            <person name="Macarthur I."/>
            <person name="Rodriguez H."/>
            <person name="Freeman T.C."/>
            <person name="Valero-Rello A."/>
            <person name="Blanco M."/>
            <person name="Buckley T."/>
            <person name="Cherevach I."/>
            <person name="Fahey R."/>
            <person name="Hapeshi A."/>
            <person name="Holdstock J."/>
            <person name="Leadon D."/>
            <person name="Navas J."/>
            <person name="Ocampo A."/>
            <person name="Quail M.A."/>
            <person name="Sanders M."/>
            <person name="Scortti M.M."/>
            <person name="Prescott J.F."/>
            <person name="Fogarty U."/>
            <person name="Meijer W.G."/>
            <person name="Parkhill J."/>
            <person name="Bentley S.D."/>
            <person name="Vazquez-Boland J.A."/>
        </authorList>
    </citation>
    <scope>NUCLEOTIDE SEQUENCE [LARGE SCALE GENOMIC DNA]</scope>
    <source>
        <strain evidence="2 3">103S</strain>
    </source>
</reference>
<sequence length="237" mass="26115">MTHGLVEADVHQGVAAVSALLEDREGRDRHVQHQVHPNHRDPSWEVVERPHQPRGDLATDLGDVGQLRVRDVHRRRHPGDELRVVRVGSRRAEVVGERHDDSFDETSDVLSAALLVQLGQEGRATAIDLAHPAPEDLEHETVAPAEVVLHGRIVLLTGRGGNVTHRHAVDATFREHPLGDLDHRALRASGIRHAESVVSRRFKGQGAAGTLPRRSGDVEPAPSKPRRVRASKWAPPQ</sequence>
<evidence type="ECO:0000313" key="3">
    <source>
        <dbReference type="Proteomes" id="UP000006892"/>
    </source>
</evidence>
<proteinExistence type="predicted"/>
<dbReference type="Proteomes" id="UP001154400">
    <property type="component" value="Chromosome"/>
</dbReference>
<feature type="region of interest" description="Disordered" evidence="1">
    <location>
        <begin position="201"/>
        <end position="237"/>
    </location>
</feature>
<dbReference type="KEGG" id="req:REQ_06660"/>
<evidence type="ECO:0000256" key="1">
    <source>
        <dbReference type="SAM" id="MobiDB-lite"/>
    </source>
</evidence>
<evidence type="ECO:0000313" key="2">
    <source>
        <dbReference type="EMBL" id="CBH46783.1"/>
    </source>
</evidence>
<name>A0A3S5Y2M6_RHOH1</name>
<accession>A0A3S5Y2M6</accession>